<sequence>MEQAQAYAEKVISGEIVAGQLVRNACERFLRDLNSWQFEQSNVDHAVTFIQELEHTTGEHAGRKFILEPWQYFIVANLFGFVNDDGTRRFTRAYVEVPRKNGKSTFSSALMLYGLLADGEPAAQVYSAATKLDQAMMVFGESVRVCQNVDFLQGEVVVNNSVNNRRILYGQNLYKPLEWNPNKQDGLNTHFACIDEYHAHPSDDLYNVIRNSMGARRQPLLFTITTAGFNRESPCYRHRQYCGNVLSGAIQDDGLFTIIYSLDAGDDWTDRKVWAKANPNWGVSVYPRQLEQAVNEAREFVHKEVEFKTKLLNVWTDTAQTWISDKDWAACEQQLDLLGERCYGGLDLASTSDFCAFSLWFPEHNAVKTWYYLPEAAIKKRTDNVGQSYQQWVRDGHIVVTDGNVTDYAFIKRHIMELAEDYDIQDISFDRFNASQLVIELQNEGLPMFPFGQGFVSMSAPTKELERKVMNKDLSHDGNPVTRWMLGNVLLQYDPAGNVKVNKAKSGDKVDGVVSIIMALGGCMIEAAKNETQDFWFVKI</sequence>
<proteinExistence type="predicted"/>
<name>A0A6J5M565_9CAUD</name>
<dbReference type="Gene3D" id="3.30.420.240">
    <property type="match status" value="1"/>
</dbReference>
<gene>
    <name evidence="3" type="ORF">UFOVP428_9</name>
</gene>
<dbReference type="InterPro" id="IPR046462">
    <property type="entry name" value="TerL_nuclease"/>
</dbReference>
<dbReference type="Gene3D" id="3.40.50.300">
    <property type="entry name" value="P-loop containing nucleotide triphosphate hydrolases"/>
    <property type="match status" value="1"/>
</dbReference>
<protein>
    <submittedName>
        <fullName evidence="3">COG4626 Phage terminase-like protein, large subunit</fullName>
    </submittedName>
</protein>
<dbReference type="InterPro" id="IPR027417">
    <property type="entry name" value="P-loop_NTPase"/>
</dbReference>
<dbReference type="InterPro" id="IPR005021">
    <property type="entry name" value="Terminase_largesu-like"/>
</dbReference>
<dbReference type="PANTHER" id="PTHR41287">
    <property type="match status" value="1"/>
</dbReference>
<reference evidence="3" key="1">
    <citation type="submission" date="2020-04" db="EMBL/GenBank/DDBJ databases">
        <authorList>
            <person name="Chiriac C."/>
            <person name="Salcher M."/>
            <person name="Ghai R."/>
            <person name="Kavagutti S V."/>
        </authorList>
    </citation>
    <scope>NUCLEOTIDE SEQUENCE</scope>
</reference>
<evidence type="ECO:0000313" key="3">
    <source>
        <dbReference type="EMBL" id="CAB4141878.1"/>
    </source>
</evidence>
<dbReference type="GO" id="GO:0004519">
    <property type="term" value="F:endonuclease activity"/>
    <property type="evidence" value="ECO:0007669"/>
    <property type="project" value="InterPro"/>
</dbReference>
<accession>A0A6J5M565</accession>
<dbReference type="EMBL" id="LR796397">
    <property type="protein sequence ID" value="CAB4141878.1"/>
    <property type="molecule type" value="Genomic_DNA"/>
</dbReference>
<dbReference type="PANTHER" id="PTHR41287:SF1">
    <property type="entry name" value="PROTEIN YMFN"/>
    <property type="match status" value="1"/>
</dbReference>
<feature type="domain" description="Terminase large subunit-like ATPase" evidence="1">
    <location>
        <begin position="69"/>
        <end position="242"/>
    </location>
</feature>
<organism evidence="3">
    <name type="scientific">uncultured Caudovirales phage</name>
    <dbReference type="NCBI Taxonomy" id="2100421"/>
    <lineage>
        <taxon>Viruses</taxon>
        <taxon>Duplodnaviria</taxon>
        <taxon>Heunggongvirae</taxon>
        <taxon>Uroviricota</taxon>
        <taxon>Caudoviricetes</taxon>
        <taxon>Peduoviridae</taxon>
        <taxon>Maltschvirus</taxon>
        <taxon>Maltschvirus maltsch</taxon>
    </lineage>
</organism>
<feature type="domain" description="Terminase large subunit-like endonuclease" evidence="2">
    <location>
        <begin position="250"/>
        <end position="521"/>
    </location>
</feature>
<evidence type="ECO:0000259" key="2">
    <source>
        <dbReference type="Pfam" id="PF20441"/>
    </source>
</evidence>
<evidence type="ECO:0000259" key="1">
    <source>
        <dbReference type="Pfam" id="PF03354"/>
    </source>
</evidence>
<dbReference type="Pfam" id="PF03354">
    <property type="entry name" value="TerL_ATPase"/>
    <property type="match status" value="1"/>
</dbReference>
<dbReference type="Pfam" id="PF20441">
    <property type="entry name" value="TerL_nuclease"/>
    <property type="match status" value="1"/>
</dbReference>
<dbReference type="InterPro" id="IPR046461">
    <property type="entry name" value="TerL_ATPase"/>
</dbReference>